<dbReference type="Gene3D" id="3.90.25.10">
    <property type="entry name" value="UDP-galactose 4-epimerase, domain 1"/>
    <property type="match status" value="1"/>
</dbReference>
<dbReference type="InterPro" id="IPR036291">
    <property type="entry name" value="NAD(P)-bd_dom_sf"/>
</dbReference>
<protein>
    <submittedName>
        <fullName evidence="3">NAD(P)H-binding protein</fullName>
    </submittedName>
</protein>
<evidence type="ECO:0000313" key="3">
    <source>
        <dbReference type="EMBL" id="MDX8141801.1"/>
    </source>
</evidence>
<proteinExistence type="predicted"/>
<feature type="region of interest" description="Disordered" evidence="1">
    <location>
        <begin position="105"/>
        <end position="124"/>
    </location>
</feature>
<keyword evidence="4" id="KW-1185">Reference proteome</keyword>
<comment type="caution">
    <text evidence="3">The sequence shown here is derived from an EMBL/GenBank/DDBJ whole genome shotgun (WGS) entry which is preliminary data.</text>
</comment>
<name>A0ABU4UQU1_9PSEU</name>
<dbReference type="RefSeq" id="WP_319974119.1">
    <property type="nucleotide sequence ID" value="NZ_JAXAVU010000004.1"/>
</dbReference>
<dbReference type="InterPro" id="IPR052718">
    <property type="entry name" value="NmrA-type_oxidoreductase"/>
</dbReference>
<dbReference type="PANTHER" id="PTHR47129">
    <property type="entry name" value="QUINONE OXIDOREDUCTASE 2"/>
    <property type="match status" value="1"/>
</dbReference>
<dbReference type="EMBL" id="JAXAVU010000004">
    <property type="protein sequence ID" value="MDX8141801.1"/>
    <property type="molecule type" value="Genomic_DNA"/>
</dbReference>
<dbReference type="Proteomes" id="UP001285352">
    <property type="component" value="Unassembled WGS sequence"/>
</dbReference>
<organism evidence="3 4">
    <name type="scientific">Lentzea sokolovensis</name>
    <dbReference type="NCBI Taxonomy" id="3095429"/>
    <lineage>
        <taxon>Bacteria</taxon>
        <taxon>Bacillati</taxon>
        <taxon>Actinomycetota</taxon>
        <taxon>Actinomycetes</taxon>
        <taxon>Pseudonocardiales</taxon>
        <taxon>Pseudonocardiaceae</taxon>
        <taxon>Lentzea</taxon>
    </lineage>
</organism>
<dbReference type="SUPFAM" id="SSF51735">
    <property type="entry name" value="NAD(P)-binding Rossmann-fold domains"/>
    <property type="match status" value="1"/>
</dbReference>
<evidence type="ECO:0000256" key="1">
    <source>
        <dbReference type="SAM" id="MobiDB-lite"/>
    </source>
</evidence>
<sequence>MIIVTGATGRLGAQIVEKLLDHVPADTVGASVRDPDKAAALAARGVRVRAGDFTDPSTLDHAFEGADQVLVVSASIRGPQAAGANVAAIDAAVRAGASRVHYTSHQAASPDSLFDPGRQHASTERHLAGQGVAFTALRHGFYTSTLEHYVPAALQTGEFRLPEDGPFSWTAHADLVEADVVSLTRPGALDGLTPPLTAPDLLDFADVARVLGELTGRDVKRVVVDDEEWKETVVAQGMPAAAAEFTLGMFRAARAGQFAVTDPALEDLLGRPAISVRAVLEDVARL</sequence>
<evidence type="ECO:0000259" key="2">
    <source>
        <dbReference type="Pfam" id="PF13460"/>
    </source>
</evidence>
<dbReference type="PANTHER" id="PTHR47129:SF1">
    <property type="entry name" value="NMRA-LIKE DOMAIN-CONTAINING PROTEIN"/>
    <property type="match status" value="1"/>
</dbReference>
<accession>A0ABU4UQU1</accession>
<evidence type="ECO:0000313" key="4">
    <source>
        <dbReference type="Proteomes" id="UP001285352"/>
    </source>
</evidence>
<dbReference type="Gene3D" id="3.40.50.720">
    <property type="entry name" value="NAD(P)-binding Rossmann-like Domain"/>
    <property type="match status" value="1"/>
</dbReference>
<reference evidence="3 4" key="1">
    <citation type="submission" date="2023-11" db="EMBL/GenBank/DDBJ databases">
        <title>Lentzea sokolovensis, sp. nov., Lentzea kristufkii, sp. nov., and Lentzea miocenensis, sp. nov., rare actinobacteria from Sokolov Coal Basin, Miocene lacustrine sediment, Czech Republic.</title>
        <authorList>
            <person name="Lara A."/>
            <person name="Kotroba L."/>
            <person name="Nouioui I."/>
            <person name="Neumann-Schaal M."/>
            <person name="Mast Y."/>
            <person name="Chronakova A."/>
        </authorList>
    </citation>
    <scope>NUCLEOTIDE SEQUENCE [LARGE SCALE GENOMIC DNA]</scope>
    <source>
        <strain evidence="3 4">BCCO 10_0061</strain>
    </source>
</reference>
<gene>
    <name evidence="3" type="ORF">SK854_06765</name>
</gene>
<dbReference type="InterPro" id="IPR016040">
    <property type="entry name" value="NAD(P)-bd_dom"/>
</dbReference>
<feature type="domain" description="NAD(P)-binding" evidence="2">
    <location>
        <begin position="6"/>
        <end position="145"/>
    </location>
</feature>
<dbReference type="Pfam" id="PF13460">
    <property type="entry name" value="NAD_binding_10"/>
    <property type="match status" value="1"/>
</dbReference>